<accession>A0A1Q9BS34</accession>
<comment type="caution">
    <text evidence="2">The sequence shown here is derived from an EMBL/GenBank/DDBJ whole genome shotgun (WGS) entry which is preliminary data.</text>
</comment>
<evidence type="ECO:0000313" key="3">
    <source>
        <dbReference type="Proteomes" id="UP000186817"/>
    </source>
</evidence>
<evidence type="ECO:0000313" key="2">
    <source>
        <dbReference type="EMBL" id="OLP73497.1"/>
    </source>
</evidence>
<protein>
    <submittedName>
        <fullName evidence="2">Uncharacterized protein</fullName>
    </submittedName>
</protein>
<evidence type="ECO:0000256" key="1">
    <source>
        <dbReference type="SAM" id="Phobius"/>
    </source>
</evidence>
<gene>
    <name evidence="2" type="ORF">AK812_SmicGene47246</name>
</gene>
<feature type="transmembrane region" description="Helical" evidence="1">
    <location>
        <begin position="45"/>
        <end position="72"/>
    </location>
</feature>
<dbReference type="EMBL" id="LSRX01005357">
    <property type="protein sequence ID" value="OLP73497.1"/>
    <property type="molecule type" value="Genomic_DNA"/>
</dbReference>
<keyword evidence="3" id="KW-1185">Reference proteome</keyword>
<keyword evidence="1" id="KW-0472">Membrane</keyword>
<sequence length="75" mass="8488">MFLPIPLSREVVGLCRPLCLQPNLPHRWLHGEALDAASYRVRFNYIVDIIITNTITIIIIMNIIVISSITIMSPS</sequence>
<name>A0A1Q9BS34_SYMMI</name>
<reference evidence="2 3" key="1">
    <citation type="submission" date="2016-02" db="EMBL/GenBank/DDBJ databases">
        <title>Genome analysis of coral dinoflagellate symbionts highlights evolutionary adaptations to a symbiotic lifestyle.</title>
        <authorList>
            <person name="Aranda M."/>
            <person name="Li Y."/>
            <person name="Liew Y.J."/>
            <person name="Baumgarten S."/>
            <person name="Simakov O."/>
            <person name="Wilson M."/>
            <person name="Piel J."/>
            <person name="Ashoor H."/>
            <person name="Bougouffa S."/>
            <person name="Bajic V.B."/>
            <person name="Ryu T."/>
            <person name="Ravasi T."/>
            <person name="Bayer T."/>
            <person name="Micklem G."/>
            <person name="Kim H."/>
            <person name="Bhak J."/>
            <person name="Lajeunesse T.C."/>
            <person name="Voolstra C.R."/>
        </authorList>
    </citation>
    <scope>NUCLEOTIDE SEQUENCE [LARGE SCALE GENOMIC DNA]</scope>
    <source>
        <strain evidence="2 3">CCMP2467</strain>
    </source>
</reference>
<dbReference type="AlphaFoldDB" id="A0A1Q9BS34"/>
<organism evidence="2 3">
    <name type="scientific">Symbiodinium microadriaticum</name>
    <name type="common">Dinoflagellate</name>
    <name type="synonym">Zooxanthella microadriatica</name>
    <dbReference type="NCBI Taxonomy" id="2951"/>
    <lineage>
        <taxon>Eukaryota</taxon>
        <taxon>Sar</taxon>
        <taxon>Alveolata</taxon>
        <taxon>Dinophyceae</taxon>
        <taxon>Suessiales</taxon>
        <taxon>Symbiodiniaceae</taxon>
        <taxon>Symbiodinium</taxon>
    </lineage>
</organism>
<dbReference type="Proteomes" id="UP000186817">
    <property type="component" value="Unassembled WGS sequence"/>
</dbReference>
<keyword evidence="1" id="KW-0812">Transmembrane</keyword>
<keyword evidence="1" id="KW-1133">Transmembrane helix</keyword>
<proteinExistence type="predicted"/>